<feature type="transmembrane region" description="Helical" evidence="1">
    <location>
        <begin position="42"/>
        <end position="61"/>
    </location>
</feature>
<evidence type="ECO:0000313" key="3">
    <source>
        <dbReference type="Proteomes" id="UP001501302"/>
    </source>
</evidence>
<proteinExistence type="predicted"/>
<evidence type="ECO:0000256" key="1">
    <source>
        <dbReference type="SAM" id="Phobius"/>
    </source>
</evidence>
<feature type="transmembrane region" description="Helical" evidence="1">
    <location>
        <begin position="12"/>
        <end position="30"/>
    </location>
</feature>
<dbReference type="Proteomes" id="UP001501302">
    <property type="component" value="Unassembled WGS sequence"/>
</dbReference>
<keyword evidence="1" id="KW-0472">Membrane</keyword>
<comment type="caution">
    <text evidence="2">The sequence shown here is derived from an EMBL/GenBank/DDBJ whole genome shotgun (WGS) entry which is preliminary data.</text>
</comment>
<keyword evidence="3" id="KW-1185">Reference proteome</keyword>
<gene>
    <name evidence="2" type="ORF">GCM10023314_22840</name>
</gene>
<evidence type="ECO:0008006" key="4">
    <source>
        <dbReference type="Google" id="ProtNLM"/>
    </source>
</evidence>
<feature type="transmembrane region" description="Helical" evidence="1">
    <location>
        <begin position="73"/>
        <end position="93"/>
    </location>
</feature>
<feature type="transmembrane region" description="Helical" evidence="1">
    <location>
        <begin position="138"/>
        <end position="156"/>
    </location>
</feature>
<dbReference type="EMBL" id="BAABJJ010000034">
    <property type="protein sequence ID" value="GAA4948991.1"/>
    <property type="molecule type" value="Genomic_DNA"/>
</dbReference>
<protein>
    <recommendedName>
        <fullName evidence="4">UbiA prenyltransferase family protein</fullName>
    </recommendedName>
</protein>
<reference evidence="3" key="1">
    <citation type="journal article" date="2019" name="Int. J. Syst. Evol. Microbiol.">
        <title>The Global Catalogue of Microorganisms (GCM) 10K type strain sequencing project: providing services to taxonomists for standard genome sequencing and annotation.</title>
        <authorList>
            <consortium name="The Broad Institute Genomics Platform"/>
            <consortium name="The Broad Institute Genome Sequencing Center for Infectious Disease"/>
            <person name="Wu L."/>
            <person name="Ma J."/>
        </authorList>
    </citation>
    <scope>NUCLEOTIDE SEQUENCE [LARGE SCALE GENOMIC DNA]</scope>
    <source>
        <strain evidence="3">JCM 18285</strain>
    </source>
</reference>
<evidence type="ECO:0000313" key="2">
    <source>
        <dbReference type="EMBL" id="GAA4948991.1"/>
    </source>
</evidence>
<keyword evidence="1" id="KW-1133">Transmembrane helix</keyword>
<sequence length="186" mass="21496">MCFYAYQLHLKTLVFIVGFAALTFLYAIPFSSKQVYTLRSIGGLKIYIIALVWSGVTVLLPTVNEDIRINNDIILLGFQRFIYVLVLMLPFEIRDLKFDSLKLLTIPQRIGVKNTKRVGVLLLILFFFLEFFKDELDANQIIVLAIITIMTLLVLLNSKIKQGHYYSSFWVEGLPILWLILLLVFN</sequence>
<accession>A0ABP9GSH8</accession>
<name>A0ABP9GSH8_9FLAO</name>
<keyword evidence="1" id="KW-0812">Transmembrane</keyword>
<feature type="transmembrane region" description="Helical" evidence="1">
    <location>
        <begin position="168"/>
        <end position="185"/>
    </location>
</feature>
<organism evidence="2 3">
    <name type="scientific">Algibacter agarivorans</name>
    <dbReference type="NCBI Taxonomy" id="1109741"/>
    <lineage>
        <taxon>Bacteria</taxon>
        <taxon>Pseudomonadati</taxon>
        <taxon>Bacteroidota</taxon>
        <taxon>Flavobacteriia</taxon>
        <taxon>Flavobacteriales</taxon>
        <taxon>Flavobacteriaceae</taxon>
        <taxon>Algibacter</taxon>
    </lineage>
</organism>